<organism evidence="1 2">
    <name type="scientific">Asticcacaulis excentricus</name>
    <dbReference type="NCBI Taxonomy" id="78587"/>
    <lineage>
        <taxon>Bacteria</taxon>
        <taxon>Pseudomonadati</taxon>
        <taxon>Pseudomonadota</taxon>
        <taxon>Alphaproteobacteria</taxon>
        <taxon>Caulobacterales</taxon>
        <taxon>Caulobacteraceae</taxon>
        <taxon>Asticcacaulis</taxon>
    </lineage>
</organism>
<dbReference type="AlphaFoldDB" id="A0A3G9G4N9"/>
<accession>A0A3G9G4N9</accession>
<dbReference type="Gene3D" id="2.160.20.10">
    <property type="entry name" value="Single-stranded right-handed beta-helix, Pectin lyase-like"/>
    <property type="match status" value="1"/>
</dbReference>
<dbReference type="SUPFAM" id="SSF51126">
    <property type="entry name" value="Pectin lyase-like"/>
    <property type="match status" value="1"/>
</dbReference>
<reference evidence="2" key="2">
    <citation type="journal article" date="2017" name="Plant Physiol. Biochem.">
        <title>Differential oxidative and antioxidative response of duckweed Lemna minor toward plant growth promoting/inhibiting bacteria.</title>
        <authorList>
            <person name="Ishizawa H."/>
            <person name="Kuroda M."/>
            <person name="Morikawa M."/>
            <person name="Ike M."/>
        </authorList>
    </citation>
    <scope>NUCLEOTIDE SEQUENCE [LARGE SCALE GENOMIC DNA]</scope>
    <source>
        <strain evidence="2">M6</strain>
    </source>
</reference>
<name>A0A3G9G4N9_9CAUL</name>
<reference evidence="2" key="1">
    <citation type="journal article" date="2017" name="Biotechnol. Biofuels">
        <title>Evaluation of environmental bacterial communities as a factor affecting the growth of duckweed Lemna minor.</title>
        <authorList>
            <person name="Ishizawa H."/>
            <person name="Kuroda M."/>
            <person name="Morikawa M."/>
            <person name="Ike M."/>
        </authorList>
    </citation>
    <scope>NUCLEOTIDE SEQUENCE [LARGE SCALE GENOMIC DNA]</scope>
    <source>
        <strain evidence="2">M6</strain>
    </source>
</reference>
<dbReference type="SMART" id="SM00710">
    <property type="entry name" value="PbH1"/>
    <property type="match status" value="4"/>
</dbReference>
<evidence type="ECO:0000313" key="1">
    <source>
        <dbReference type="EMBL" id="BBF82270.1"/>
    </source>
</evidence>
<evidence type="ECO:0008006" key="3">
    <source>
        <dbReference type="Google" id="ProtNLM"/>
    </source>
</evidence>
<sequence length="414" mass="45315">MEAEMWKWIGVLWCLAGPAIAADYYVNGTTGNDAQPGTQAQPWRSLSRVNAQTLEPGDRILLARGTAFVGHLTIAQSGTEAKPIVVSAYGEGPAPKLMNPRFGLEFGRVVSVYGSYVTVENLYLYDGATPPPDEPPLPWKESHQHKLVTDMAGIYTDAATHHVTLQNNEFNNMPVGVRVRGANSLVKSNYFHDASRITEYWGAMAIVIVGPHNEVAHNRIENYGFYGGAYVNDGAAVELDGEDRFFDAHHTFVHHNLSRNTKGGFLEIAGNTHDVTIANNISDDVDKFVGTNGIRNLKIDGNIIIRTRIPDITDKDFWSLRAIFWSICWNGCAGDRDAGVSITNNIFYLTAPHRIYLGPENPHGFMSATHSANLYWSPDGDAAALLGQPLGAGEAIADPGFKDLLDGDYGRQTQ</sequence>
<dbReference type="OrthoDB" id="3333873at2"/>
<dbReference type="InterPro" id="IPR039513">
    <property type="entry name" value="PL-6"/>
</dbReference>
<dbReference type="InterPro" id="IPR012334">
    <property type="entry name" value="Pectin_lyas_fold"/>
</dbReference>
<dbReference type="EMBL" id="AP018828">
    <property type="protein sequence ID" value="BBF82270.1"/>
    <property type="molecule type" value="Genomic_DNA"/>
</dbReference>
<dbReference type="InterPro" id="IPR011050">
    <property type="entry name" value="Pectin_lyase_fold/virulence"/>
</dbReference>
<evidence type="ECO:0000313" key="2">
    <source>
        <dbReference type="Proteomes" id="UP000278756"/>
    </source>
</evidence>
<protein>
    <recommendedName>
        <fullName evidence="3">Right handed beta helix domain-containing protein</fullName>
    </recommendedName>
</protein>
<dbReference type="Proteomes" id="UP000278756">
    <property type="component" value="Chromosome 2"/>
</dbReference>
<proteinExistence type="predicted"/>
<gene>
    <name evidence="1" type="ORF">EM6_2902</name>
</gene>
<dbReference type="InterPro" id="IPR006626">
    <property type="entry name" value="PbH1"/>
</dbReference>
<dbReference type="Pfam" id="PF14592">
    <property type="entry name" value="Chondroitinas_B"/>
    <property type="match status" value="1"/>
</dbReference>